<evidence type="ECO:0000313" key="3">
    <source>
        <dbReference type="Proteomes" id="UP000233781"/>
    </source>
</evidence>
<evidence type="ECO:0000313" key="2">
    <source>
        <dbReference type="EMBL" id="PKW25509.1"/>
    </source>
</evidence>
<dbReference type="OrthoDB" id="4863809at2"/>
<evidence type="ECO:0000259" key="1">
    <source>
        <dbReference type="Pfam" id="PF00582"/>
    </source>
</evidence>
<dbReference type="EMBL" id="PJNE01000001">
    <property type="protein sequence ID" value="PKW25509.1"/>
    <property type="molecule type" value="Genomic_DNA"/>
</dbReference>
<dbReference type="Proteomes" id="UP000233781">
    <property type="component" value="Unassembled WGS sequence"/>
</dbReference>
<dbReference type="Gene3D" id="3.40.50.12370">
    <property type="match status" value="1"/>
</dbReference>
<gene>
    <name evidence="2" type="ORF">ATL31_0301</name>
</gene>
<dbReference type="Pfam" id="PF00582">
    <property type="entry name" value="Usp"/>
    <property type="match status" value="1"/>
</dbReference>
<dbReference type="AlphaFoldDB" id="A0A2N3YF91"/>
<organism evidence="2 3">
    <name type="scientific">Phycicoccus duodecadis</name>
    <dbReference type="NCBI Taxonomy" id="173053"/>
    <lineage>
        <taxon>Bacteria</taxon>
        <taxon>Bacillati</taxon>
        <taxon>Actinomycetota</taxon>
        <taxon>Actinomycetes</taxon>
        <taxon>Micrococcales</taxon>
        <taxon>Intrasporangiaceae</taxon>
        <taxon>Phycicoccus</taxon>
    </lineage>
</organism>
<dbReference type="InterPro" id="IPR006016">
    <property type="entry name" value="UspA"/>
</dbReference>
<protein>
    <submittedName>
        <fullName evidence="2">Universal stress protein family protein</fullName>
    </submittedName>
</protein>
<reference evidence="2 3" key="1">
    <citation type="submission" date="2017-12" db="EMBL/GenBank/DDBJ databases">
        <title>Sequencing the genomes of 1000 Actinobacteria strains.</title>
        <authorList>
            <person name="Klenk H.-P."/>
        </authorList>
    </citation>
    <scope>NUCLEOTIDE SEQUENCE [LARGE SCALE GENOMIC DNA]</scope>
    <source>
        <strain evidence="2 3">DSM 12806</strain>
    </source>
</reference>
<dbReference type="RefSeq" id="WP_101394214.1">
    <property type="nucleotide sequence ID" value="NZ_PJNE01000001.1"/>
</dbReference>
<name>A0A2N3YF91_9MICO</name>
<feature type="domain" description="UspA" evidence="1">
    <location>
        <begin position="31"/>
        <end position="138"/>
    </location>
</feature>
<comment type="caution">
    <text evidence="2">The sequence shown here is derived from an EMBL/GenBank/DDBJ whole genome shotgun (WGS) entry which is preliminary data.</text>
</comment>
<sequence>MPIHPVPRSPGQSAPDRGSDVVAGLVHDGHTTAVAEAAVREAARRGSRVRFLQVLPRGLSEEAHANVETALFRIAVDALRAAPHLACTFESVVGTPAETLVEETRRADLLVLGADDPEAAVRVADHCRAHCVCEVLVVTDAGSGRSQVAVRA</sequence>
<dbReference type="SUPFAM" id="SSF52402">
    <property type="entry name" value="Adenine nucleotide alpha hydrolases-like"/>
    <property type="match status" value="1"/>
</dbReference>
<accession>A0A2N3YF91</accession>
<proteinExistence type="predicted"/>
<keyword evidence="3" id="KW-1185">Reference proteome</keyword>